<protein>
    <submittedName>
        <fullName evidence="2">Oxidoreductase</fullName>
    </submittedName>
</protein>
<evidence type="ECO:0000313" key="3">
    <source>
        <dbReference type="Proteomes" id="UP000640786"/>
    </source>
</evidence>
<dbReference type="Gene3D" id="2.130.10.10">
    <property type="entry name" value="YVTN repeat-like/Quinoprotein amine dehydrogenase"/>
    <property type="match status" value="1"/>
</dbReference>
<keyword evidence="1" id="KW-1133">Transmembrane helix</keyword>
<dbReference type="InterPro" id="IPR015943">
    <property type="entry name" value="WD40/YVTN_repeat-like_dom_sf"/>
</dbReference>
<dbReference type="InterPro" id="IPR002860">
    <property type="entry name" value="BNR_rpt"/>
</dbReference>
<feature type="transmembrane region" description="Helical" evidence="1">
    <location>
        <begin position="5"/>
        <end position="23"/>
    </location>
</feature>
<gene>
    <name evidence="2" type="ORF">H9650_13290</name>
</gene>
<accession>A0ABR8RBD0</accession>
<dbReference type="Pfam" id="PF02012">
    <property type="entry name" value="BNR"/>
    <property type="match status" value="1"/>
</dbReference>
<sequence>MKKIIIGTACIMIVGIFVGTLFYENLDAIPTDSKQNNITTLEQTKPLQPFYVDDLTGYSLENDQVQITFNSGNEWIEVPIEKEKLFEGEYSGSKTELIDDSYILSQGHAYFLYSNENDSNETSIELLYTKNEGKTWGNIVVVDRYPLIRFRKVEFLNDSFGYVIISGDRTMSQEWTNVYITKDGGMQWKEATHSNITRLISDGGFVSEEIGFLSFGILNPEEPDLHVTQDGGASWREANINIPEKYNKIFVLAEVPFKEDDYLAVYINQGPNGDYQGGKVKGKFISNDNGKTWEFLMEVTPNEPKI</sequence>
<dbReference type="EMBL" id="JACSQO010000007">
    <property type="protein sequence ID" value="MBD7945094.1"/>
    <property type="molecule type" value="Genomic_DNA"/>
</dbReference>
<name>A0ABR8RBD0_9BACI</name>
<keyword evidence="1" id="KW-0472">Membrane</keyword>
<dbReference type="RefSeq" id="WP_191697409.1">
    <property type="nucleotide sequence ID" value="NZ_JACSQO010000007.1"/>
</dbReference>
<organism evidence="2 3">
    <name type="scientific">Psychrobacillus faecigallinarum</name>
    <dbReference type="NCBI Taxonomy" id="2762235"/>
    <lineage>
        <taxon>Bacteria</taxon>
        <taxon>Bacillati</taxon>
        <taxon>Bacillota</taxon>
        <taxon>Bacilli</taxon>
        <taxon>Bacillales</taxon>
        <taxon>Bacillaceae</taxon>
        <taxon>Psychrobacillus</taxon>
    </lineage>
</organism>
<dbReference type="SUPFAM" id="SSF110296">
    <property type="entry name" value="Oligoxyloglucan reducing end-specific cellobiohydrolase"/>
    <property type="match status" value="1"/>
</dbReference>
<evidence type="ECO:0000313" key="2">
    <source>
        <dbReference type="EMBL" id="MBD7945094.1"/>
    </source>
</evidence>
<dbReference type="Proteomes" id="UP000640786">
    <property type="component" value="Unassembled WGS sequence"/>
</dbReference>
<keyword evidence="3" id="KW-1185">Reference proteome</keyword>
<reference evidence="2 3" key="1">
    <citation type="submission" date="2020-08" db="EMBL/GenBank/DDBJ databases">
        <title>A Genomic Blueprint of the Chicken Gut Microbiome.</title>
        <authorList>
            <person name="Gilroy R."/>
            <person name="Ravi A."/>
            <person name="Getino M."/>
            <person name="Pursley I."/>
            <person name="Horton D.L."/>
            <person name="Alikhan N.-F."/>
            <person name="Baker D."/>
            <person name="Gharbi K."/>
            <person name="Hall N."/>
            <person name="Watson M."/>
            <person name="Adriaenssens E.M."/>
            <person name="Foster-Nyarko E."/>
            <person name="Jarju S."/>
            <person name="Secka A."/>
            <person name="Antonio M."/>
            <person name="Oren A."/>
            <person name="Chaudhuri R."/>
            <person name="La Ragione R.M."/>
            <person name="Hildebrand F."/>
            <person name="Pallen M.J."/>
        </authorList>
    </citation>
    <scope>NUCLEOTIDE SEQUENCE [LARGE SCALE GENOMIC DNA]</scope>
    <source>
        <strain evidence="2 3">Sa2BUA9</strain>
    </source>
</reference>
<proteinExistence type="predicted"/>
<evidence type="ECO:0000256" key="1">
    <source>
        <dbReference type="SAM" id="Phobius"/>
    </source>
</evidence>
<comment type="caution">
    <text evidence="2">The sequence shown here is derived from an EMBL/GenBank/DDBJ whole genome shotgun (WGS) entry which is preliminary data.</text>
</comment>
<keyword evidence="1" id="KW-0812">Transmembrane</keyword>